<sequence>MSSDRTASEQQCQQVLDFHAPEHYDYDLMLSAGRFQLSGQEQEYLLDAIRFSSDCLTPEVERPAGVKLGQHSSDNSNDCSLGAATPQEFDLLGQTFRVDQRSSASPAGLEQTQSREPDPPPGMRRNKPSETTPASIRKGIA</sequence>
<keyword evidence="3" id="KW-1185">Reference proteome</keyword>
<feature type="compositionally biased region" description="Polar residues" evidence="1">
    <location>
        <begin position="101"/>
        <end position="112"/>
    </location>
</feature>
<dbReference type="Proteomes" id="UP001271007">
    <property type="component" value="Unassembled WGS sequence"/>
</dbReference>
<feature type="region of interest" description="Disordered" evidence="1">
    <location>
        <begin position="93"/>
        <end position="141"/>
    </location>
</feature>
<evidence type="ECO:0000313" key="2">
    <source>
        <dbReference type="EMBL" id="KAK3052586.1"/>
    </source>
</evidence>
<protein>
    <submittedName>
        <fullName evidence="2">Uncharacterized protein</fullName>
    </submittedName>
</protein>
<gene>
    <name evidence="2" type="ORF">LTR09_006441</name>
</gene>
<organism evidence="2 3">
    <name type="scientific">Extremus antarcticus</name>
    <dbReference type="NCBI Taxonomy" id="702011"/>
    <lineage>
        <taxon>Eukaryota</taxon>
        <taxon>Fungi</taxon>
        <taxon>Dikarya</taxon>
        <taxon>Ascomycota</taxon>
        <taxon>Pezizomycotina</taxon>
        <taxon>Dothideomycetes</taxon>
        <taxon>Dothideomycetidae</taxon>
        <taxon>Mycosphaerellales</taxon>
        <taxon>Extremaceae</taxon>
        <taxon>Extremus</taxon>
    </lineage>
</organism>
<name>A0AAJ0DEU5_9PEZI</name>
<dbReference type="AlphaFoldDB" id="A0AAJ0DEU5"/>
<proteinExistence type="predicted"/>
<reference evidence="2" key="1">
    <citation type="submission" date="2023-04" db="EMBL/GenBank/DDBJ databases">
        <title>Black Yeasts Isolated from many extreme environments.</title>
        <authorList>
            <person name="Coleine C."/>
            <person name="Stajich J.E."/>
            <person name="Selbmann L."/>
        </authorList>
    </citation>
    <scope>NUCLEOTIDE SEQUENCE</scope>
    <source>
        <strain evidence="2">CCFEE 5312</strain>
    </source>
</reference>
<accession>A0AAJ0DEU5</accession>
<evidence type="ECO:0000256" key="1">
    <source>
        <dbReference type="SAM" id="MobiDB-lite"/>
    </source>
</evidence>
<evidence type="ECO:0000313" key="3">
    <source>
        <dbReference type="Proteomes" id="UP001271007"/>
    </source>
</evidence>
<comment type="caution">
    <text evidence="2">The sequence shown here is derived from an EMBL/GenBank/DDBJ whole genome shotgun (WGS) entry which is preliminary data.</text>
</comment>
<dbReference type="EMBL" id="JAWDJX010000020">
    <property type="protein sequence ID" value="KAK3052586.1"/>
    <property type="molecule type" value="Genomic_DNA"/>
</dbReference>